<evidence type="ECO:0000256" key="1">
    <source>
        <dbReference type="SAM" id="MobiDB-lite"/>
    </source>
</evidence>
<organism evidence="2">
    <name type="scientific">Aegilops tauschii</name>
    <name type="common">Tausch's goatgrass</name>
    <name type="synonym">Aegilops squarrosa</name>
    <dbReference type="NCBI Taxonomy" id="37682"/>
    <lineage>
        <taxon>Eukaryota</taxon>
        <taxon>Viridiplantae</taxon>
        <taxon>Streptophyta</taxon>
        <taxon>Embryophyta</taxon>
        <taxon>Tracheophyta</taxon>
        <taxon>Spermatophyta</taxon>
        <taxon>Magnoliopsida</taxon>
        <taxon>Liliopsida</taxon>
        <taxon>Poales</taxon>
        <taxon>Poaceae</taxon>
        <taxon>BOP clade</taxon>
        <taxon>Pooideae</taxon>
        <taxon>Triticodae</taxon>
        <taxon>Triticeae</taxon>
        <taxon>Triticinae</taxon>
        <taxon>Aegilops</taxon>
    </lineage>
</organism>
<sequence>MAAGGAGLDPPRTRGGKQRAAPAEDARQQQAAPSSSSLMLHPPPCVVMNQYAHVTTLMLVTTFLCHSSNFALPLSTNMPGSMEHFDEVFFVELSRDDAERYLNPAYSQDASARGWGRTSHNQRQGRSNVSDKQSSSSNAPAEKVADSGFILSKKLELGQEYEEMDTEYSNIRKMSRGGQASEAEDAAWVAFEARLDKCRAMQREIRNAKGDPEPIPEWFLLGRDFVLLKNLELEEELKSMVKSHKELTAMTGRGHASAAEMESASDAFKGHLKKCRAIQKEVREARGVPLPIPEEFLDY</sequence>
<dbReference type="AlphaFoldDB" id="M8B969"/>
<proteinExistence type="predicted"/>
<feature type="region of interest" description="Disordered" evidence="1">
    <location>
        <begin position="109"/>
        <end position="144"/>
    </location>
</feature>
<evidence type="ECO:0000313" key="2">
    <source>
        <dbReference type="EnsemblPlants" id="EMT10561"/>
    </source>
</evidence>
<accession>M8B969</accession>
<feature type="compositionally biased region" description="Low complexity" evidence="1">
    <location>
        <begin position="127"/>
        <end position="137"/>
    </location>
</feature>
<feature type="region of interest" description="Disordered" evidence="1">
    <location>
        <begin position="1"/>
        <end position="40"/>
    </location>
</feature>
<feature type="compositionally biased region" description="Low complexity" evidence="1">
    <location>
        <begin position="28"/>
        <end position="40"/>
    </location>
</feature>
<reference evidence="2" key="1">
    <citation type="submission" date="2015-06" db="UniProtKB">
        <authorList>
            <consortium name="EnsemblPlants"/>
        </authorList>
    </citation>
    <scope>IDENTIFICATION</scope>
</reference>
<dbReference type="EnsemblPlants" id="EMT10561">
    <property type="protein sequence ID" value="EMT10561"/>
    <property type="gene ID" value="F775_23699"/>
</dbReference>
<name>M8B969_AEGTA</name>
<protein>
    <submittedName>
        <fullName evidence="2">Uncharacterized protein</fullName>
    </submittedName>
</protein>